<evidence type="ECO:0000259" key="1">
    <source>
        <dbReference type="Pfam" id="PF00535"/>
    </source>
</evidence>
<dbReference type="Proteomes" id="UP000470010">
    <property type="component" value="Unassembled WGS sequence"/>
</dbReference>
<dbReference type="InterPro" id="IPR001173">
    <property type="entry name" value="Glyco_trans_2-like"/>
</dbReference>
<dbReference type="PANTHER" id="PTHR22916">
    <property type="entry name" value="GLYCOSYLTRANSFERASE"/>
    <property type="match status" value="1"/>
</dbReference>
<name>A0A7K0G8F0_9ACTN</name>
<evidence type="ECO:0000313" key="2">
    <source>
        <dbReference type="EMBL" id="MRX79680.1"/>
    </source>
</evidence>
<proteinExistence type="predicted"/>
<dbReference type="RefSeq" id="WP_144687833.1">
    <property type="nucleotide sequence ID" value="NZ_VLLQ01000002.1"/>
</dbReference>
<dbReference type="Pfam" id="PF00535">
    <property type="entry name" value="Glycos_transf_2"/>
    <property type="match status" value="1"/>
</dbReference>
<keyword evidence="2" id="KW-0808">Transferase</keyword>
<dbReference type="Gene3D" id="3.90.550.10">
    <property type="entry name" value="Spore Coat Polysaccharide Biosynthesis Protein SpsA, Chain A"/>
    <property type="match status" value="1"/>
</dbReference>
<feature type="domain" description="Glycosyltransferase 2-like" evidence="1">
    <location>
        <begin position="8"/>
        <end position="168"/>
    </location>
</feature>
<protein>
    <submittedName>
        <fullName evidence="2">Glycosyltransferase</fullName>
    </submittedName>
</protein>
<dbReference type="InterPro" id="IPR029044">
    <property type="entry name" value="Nucleotide-diphossugar_trans"/>
</dbReference>
<organism evidence="2 3">
    <name type="scientific">Enorma shizhengliae</name>
    <dbReference type="NCBI Taxonomy" id="2606615"/>
    <lineage>
        <taxon>Bacteria</taxon>
        <taxon>Bacillati</taxon>
        <taxon>Actinomycetota</taxon>
        <taxon>Coriobacteriia</taxon>
        <taxon>Coriobacteriales</taxon>
        <taxon>Coriobacteriaceae</taxon>
        <taxon>Enorma</taxon>
    </lineage>
</organism>
<reference evidence="3" key="1">
    <citation type="submission" date="2019-08" db="EMBL/GenBank/DDBJ databases">
        <title>Arthrobacter sp. nov., isolated from plateau pika and Tibetan wild ass.</title>
        <authorList>
            <person name="Ge Y."/>
        </authorList>
    </citation>
    <scope>NUCLEOTIDE SEQUENCE [LARGE SCALE GENOMIC DNA]</scope>
    <source>
        <strain evidence="3">HF-1365</strain>
    </source>
</reference>
<sequence length="248" mass="27958">MKSGKLVSITTATFNSAKTLGRTLQSVLDQDYDNIEYTVMDGGSSDGTVELARSFEKRFQDRGFIYRVISEPDKGMYDAINKAMNASSGLIIGNINSDDWYESSAISKVVNAYNEYGGFDLLYGDLMIHAPSRSFVKKAKPMGLYETSRHWNHPTTFLADKGASYRYRLDNLYADFDLVIRIRKDGGKVVVLNELLADFTFGGMSTEKSWEQVKKRIRYRNQVLKDNHCSLLAKAEGMAIDIAKYLIS</sequence>
<dbReference type="GO" id="GO:0016758">
    <property type="term" value="F:hexosyltransferase activity"/>
    <property type="evidence" value="ECO:0007669"/>
    <property type="project" value="UniProtKB-ARBA"/>
</dbReference>
<dbReference type="CDD" id="cd06433">
    <property type="entry name" value="GT_2_WfgS_like"/>
    <property type="match status" value="1"/>
</dbReference>
<dbReference type="AlphaFoldDB" id="A0A7K0G8F0"/>
<comment type="caution">
    <text evidence="2">The sequence shown here is derived from an EMBL/GenBank/DDBJ whole genome shotgun (WGS) entry which is preliminary data.</text>
</comment>
<gene>
    <name evidence="2" type="ORF">GJE22_03535</name>
</gene>
<dbReference type="EMBL" id="VTFZ01000002">
    <property type="protein sequence ID" value="MRX79680.1"/>
    <property type="molecule type" value="Genomic_DNA"/>
</dbReference>
<accession>A0A7K0G8F0</accession>
<keyword evidence="3" id="KW-1185">Reference proteome</keyword>
<dbReference type="PANTHER" id="PTHR22916:SF3">
    <property type="entry name" value="UDP-GLCNAC:BETAGAL BETA-1,3-N-ACETYLGLUCOSAMINYLTRANSFERASE-LIKE PROTEIN 1"/>
    <property type="match status" value="1"/>
</dbReference>
<dbReference type="SUPFAM" id="SSF53448">
    <property type="entry name" value="Nucleotide-diphospho-sugar transferases"/>
    <property type="match status" value="1"/>
</dbReference>
<evidence type="ECO:0000313" key="3">
    <source>
        <dbReference type="Proteomes" id="UP000470010"/>
    </source>
</evidence>